<dbReference type="EMBL" id="ML996706">
    <property type="protein sequence ID" value="KAF2396661.1"/>
    <property type="molecule type" value="Genomic_DNA"/>
</dbReference>
<feature type="region of interest" description="Disordered" evidence="3">
    <location>
        <begin position="1"/>
        <end position="20"/>
    </location>
</feature>
<evidence type="ECO:0000259" key="4">
    <source>
        <dbReference type="PROSITE" id="PS50054"/>
    </source>
</evidence>
<dbReference type="InterPro" id="IPR000340">
    <property type="entry name" value="Dual-sp_phosphatase_cat-dom"/>
</dbReference>
<dbReference type="SMART" id="SM00195">
    <property type="entry name" value="DSPc"/>
    <property type="match status" value="1"/>
</dbReference>
<feature type="domain" description="Tyrosine-protein phosphatase" evidence="4">
    <location>
        <begin position="539"/>
        <end position="700"/>
    </location>
</feature>
<protein>
    <submittedName>
        <fullName evidence="6">Dual specificity protein phosphatase PPS1</fullName>
    </submittedName>
</protein>
<dbReference type="InterPro" id="IPR000387">
    <property type="entry name" value="Tyr_Pase_dom"/>
</dbReference>
<dbReference type="PROSITE" id="PS00383">
    <property type="entry name" value="TYR_PHOSPHATASE_1"/>
    <property type="match status" value="1"/>
</dbReference>
<proteinExistence type="predicted"/>
<dbReference type="GO" id="GO:0033260">
    <property type="term" value="P:nuclear DNA replication"/>
    <property type="evidence" value="ECO:0007669"/>
    <property type="project" value="InterPro"/>
</dbReference>
<feature type="domain" description="Tyrosine specific protein phosphatases" evidence="5">
    <location>
        <begin position="618"/>
        <end position="687"/>
    </location>
</feature>
<dbReference type="GO" id="GO:0005634">
    <property type="term" value="C:nucleus"/>
    <property type="evidence" value="ECO:0007669"/>
    <property type="project" value="GOC"/>
</dbReference>
<dbReference type="InterPro" id="IPR029021">
    <property type="entry name" value="Prot-tyrosine_phosphatase-like"/>
</dbReference>
<dbReference type="InterPro" id="IPR053239">
    <property type="entry name" value="Dual_spec_PTase"/>
</dbReference>
<evidence type="ECO:0000256" key="1">
    <source>
        <dbReference type="ARBA" id="ARBA00022801"/>
    </source>
</evidence>
<dbReference type="OrthoDB" id="273181at2759"/>
<dbReference type="FunFam" id="3.90.190.10:FF:000110">
    <property type="entry name" value="PPS1p Protein phosphatase"/>
    <property type="match status" value="1"/>
</dbReference>
<dbReference type="Proteomes" id="UP000799640">
    <property type="component" value="Unassembled WGS sequence"/>
</dbReference>
<gene>
    <name evidence="6" type="ORF">EJ06DRAFT_569572</name>
</gene>
<dbReference type="InterPro" id="IPR047949">
    <property type="entry name" value="PPS1_DSP"/>
</dbReference>
<sequence length="729" mass="80697">MTTIVARPPPPPGCKDAPSPHLTLNSTACSAPMPVPNKHLPVCPPGPPPGQNVETPPQQSAGVETRSSVTRSRSVAAAAPFISPATTLLFPPDRFPQVSDDPPVYALSASELAQALEHVASQPLPDPKLVFPWLHGLHPENQLQLAFFAPRRRSLRKVPSALRSVCIIKADGDLTTAKLKGAIAPEELLISCEEQRNGTAEPSDSMFHEVDPREGFSVRNFQIQACKMGTVSDIVVYGDKSTSKEALIALAQRIAIAQQGWRTYLMSAGSEPQVLSTFIVDDDFSAFEEKHRQLVAVDSAGLLTDSVVDFFHQERKEMHAMSRASEIAHNVYLGPTPDPTLAPPDSDGPAFDVFIEATDLAHVPDAATLKMATRRLNEKSPVSPLQIEFPSSGSILPPTWSHAEVDGLIAMCQWISQTSRTRHIHRRKRSGDGDSIMLSTTLEPEEKKILIHCTDGYTESTLLGLAYFMYAEGIPVHEAWIRMHVEKGRNFFAYPSDVDLLTSVQPRILQESPHFRGHVLRSASTIKAPSWLSSMDGSLPSRILPYMYLGNLGHANNPDLLRALGIKRILSVGEPVNWLREMKSPRTGRGKGAEAVKWPTEDLLYIDRVQDNGVDPLTEVFEKCLSFIEKGKLDGKATLVHCRVGVSRSATICIAEVMSELGLSFPRAYCFVRARRLNVIIQPHLRFTYELLKWEEQQLEKRGLPIQRELEWATVSREIALMNKPYSRQ</sequence>
<dbReference type="SUPFAM" id="SSF52799">
    <property type="entry name" value="(Phosphotyrosine protein) phosphatases II"/>
    <property type="match status" value="2"/>
</dbReference>
<dbReference type="Gene3D" id="3.90.190.10">
    <property type="entry name" value="Protein tyrosine phosphatase superfamily"/>
    <property type="match status" value="2"/>
</dbReference>
<keyword evidence="1" id="KW-0378">Hydrolase</keyword>
<reference evidence="6" key="1">
    <citation type="journal article" date="2020" name="Stud. Mycol.">
        <title>101 Dothideomycetes genomes: a test case for predicting lifestyles and emergence of pathogens.</title>
        <authorList>
            <person name="Haridas S."/>
            <person name="Albert R."/>
            <person name="Binder M."/>
            <person name="Bloem J."/>
            <person name="Labutti K."/>
            <person name="Salamov A."/>
            <person name="Andreopoulos B."/>
            <person name="Baker S."/>
            <person name="Barry K."/>
            <person name="Bills G."/>
            <person name="Bluhm B."/>
            <person name="Cannon C."/>
            <person name="Castanera R."/>
            <person name="Culley D."/>
            <person name="Daum C."/>
            <person name="Ezra D."/>
            <person name="Gonzalez J."/>
            <person name="Henrissat B."/>
            <person name="Kuo A."/>
            <person name="Liang C."/>
            <person name="Lipzen A."/>
            <person name="Lutzoni F."/>
            <person name="Magnuson J."/>
            <person name="Mondo S."/>
            <person name="Nolan M."/>
            <person name="Ohm R."/>
            <person name="Pangilinan J."/>
            <person name="Park H.-J."/>
            <person name="Ramirez L."/>
            <person name="Alfaro M."/>
            <person name="Sun H."/>
            <person name="Tritt A."/>
            <person name="Yoshinaga Y."/>
            <person name="Zwiers L.-H."/>
            <person name="Turgeon B."/>
            <person name="Goodwin S."/>
            <person name="Spatafora J."/>
            <person name="Crous P."/>
            <person name="Grigoriev I."/>
        </authorList>
    </citation>
    <scope>NUCLEOTIDE SEQUENCE</scope>
    <source>
        <strain evidence="6">CBS 262.69</strain>
    </source>
</reference>
<evidence type="ECO:0000313" key="7">
    <source>
        <dbReference type="Proteomes" id="UP000799640"/>
    </source>
</evidence>
<dbReference type="PANTHER" id="PTHR47550:SF1">
    <property type="entry name" value="DUAL SPECIFICITY PROTEIN PHOSPHATASE PPS1"/>
    <property type="match status" value="1"/>
</dbReference>
<evidence type="ECO:0000256" key="2">
    <source>
        <dbReference type="ARBA" id="ARBA00022912"/>
    </source>
</evidence>
<evidence type="ECO:0000259" key="5">
    <source>
        <dbReference type="PROSITE" id="PS50056"/>
    </source>
</evidence>
<evidence type="ECO:0000256" key="3">
    <source>
        <dbReference type="SAM" id="MobiDB-lite"/>
    </source>
</evidence>
<dbReference type="AlphaFoldDB" id="A0A6G1HL78"/>
<feature type="region of interest" description="Disordered" evidence="3">
    <location>
        <begin position="35"/>
        <end position="67"/>
    </location>
</feature>
<dbReference type="GO" id="GO:0008138">
    <property type="term" value="F:protein tyrosine/serine/threonine phosphatase activity"/>
    <property type="evidence" value="ECO:0007669"/>
    <property type="project" value="InterPro"/>
</dbReference>
<keyword evidence="7" id="KW-1185">Reference proteome</keyword>
<keyword evidence="2" id="KW-0904">Protein phosphatase</keyword>
<accession>A0A6G1HL78</accession>
<dbReference type="PANTHER" id="PTHR47550">
    <property type="entry name" value="DUAL SPECIFICITY PROTEIN PHOSPHATASE PPS1"/>
    <property type="match status" value="1"/>
</dbReference>
<evidence type="ECO:0000313" key="6">
    <source>
        <dbReference type="EMBL" id="KAF2396661.1"/>
    </source>
</evidence>
<dbReference type="PROSITE" id="PS50056">
    <property type="entry name" value="TYR_PHOSPHATASE_2"/>
    <property type="match status" value="1"/>
</dbReference>
<dbReference type="PROSITE" id="PS50054">
    <property type="entry name" value="TYR_PHOSPHATASE_DUAL"/>
    <property type="match status" value="1"/>
</dbReference>
<dbReference type="CDD" id="cd14516">
    <property type="entry name" value="DSP_fungal_PPS1"/>
    <property type="match status" value="1"/>
</dbReference>
<name>A0A6G1HL78_9PEZI</name>
<dbReference type="InterPro" id="IPR020422">
    <property type="entry name" value="TYR_PHOSPHATASE_DUAL_dom"/>
</dbReference>
<organism evidence="6 7">
    <name type="scientific">Trichodelitschia bisporula</name>
    <dbReference type="NCBI Taxonomy" id="703511"/>
    <lineage>
        <taxon>Eukaryota</taxon>
        <taxon>Fungi</taxon>
        <taxon>Dikarya</taxon>
        <taxon>Ascomycota</taxon>
        <taxon>Pezizomycotina</taxon>
        <taxon>Dothideomycetes</taxon>
        <taxon>Dothideomycetes incertae sedis</taxon>
        <taxon>Phaeotrichales</taxon>
        <taxon>Phaeotrichaceae</taxon>
        <taxon>Trichodelitschia</taxon>
    </lineage>
</organism>
<dbReference type="Pfam" id="PF00782">
    <property type="entry name" value="DSPc"/>
    <property type="match status" value="1"/>
</dbReference>
<dbReference type="InterPro" id="IPR016130">
    <property type="entry name" value="Tyr_Pase_AS"/>
</dbReference>